<organism evidence="1 2">
    <name type="scientific">Domibacillus antri</name>
    <dbReference type="NCBI Taxonomy" id="1714264"/>
    <lineage>
        <taxon>Bacteria</taxon>
        <taxon>Bacillati</taxon>
        <taxon>Bacillota</taxon>
        <taxon>Bacilli</taxon>
        <taxon>Bacillales</taxon>
        <taxon>Bacillaceae</taxon>
        <taxon>Domibacillus</taxon>
    </lineage>
</organism>
<keyword evidence="2" id="KW-1185">Reference proteome</keyword>
<comment type="caution">
    <text evidence="1">The sequence shown here is derived from an EMBL/GenBank/DDBJ whole genome shotgun (WGS) entry which is preliminary data.</text>
</comment>
<accession>A0A1Q8Q1L9</accession>
<dbReference type="STRING" id="1714264.BTO30_16185"/>
<dbReference type="RefSeq" id="WP_075399731.1">
    <property type="nucleotide sequence ID" value="NZ_MSDU01000063.1"/>
</dbReference>
<evidence type="ECO:0000313" key="2">
    <source>
        <dbReference type="Proteomes" id="UP000185568"/>
    </source>
</evidence>
<reference evidence="1 2" key="1">
    <citation type="submission" date="2016-12" db="EMBL/GenBank/DDBJ databases">
        <title>Domibacillus antri genome sequencing.</title>
        <authorList>
            <person name="Verma A."/>
            <person name="Krishnamurthi S."/>
        </authorList>
    </citation>
    <scope>NUCLEOTIDE SEQUENCE [LARGE SCALE GENOMIC DNA]</scope>
    <source>
        <strain evidence="1 2">XD80</strain>
    </source>
</reference>
<name>A0A1Q8Q1L9_9BACI</name>
<dbReference type="Proteomes" id="UP000185568">
    <property type="component" value="Unassembled WGS sequence"/>
</dbReference>
<sequence>MRIIDGQRYLTTGDLGAYVNRSPATIAQWCKYSDILAEKNEERLIPKPLIMNGQRLFTPEQALVVKGFVESKGKYGLMAEFNRKRLGKRGQEIKKRVRDREKEQEKIQVEMKEKELEVALSKVNRAVDFKDRFKHIKKNL</sequence>
<dbReference type="EMBL" id="MSDU01000063">
    <property type="protein sequence ID" value="OLN21217.1"/>
    <property type="molecule type" value="Genomic_DNA"/>
</dbReference>
<gene>
    <name evidence="1" type="ORF">BTO30_16185</name>
</gene>
<protein>
    <submittedName>
        <fullName evidence="1">Uncharacterized protein</fullName>
    </submittedName>
</protein>
<dbReference type="AlphaFoldDB" id="A0A1Q8Q1L9"/>
<dbReference type="OrthoDB" id="2941282at2"/>
<evidence type="ECO:0000313" key="1">
    <source>
        <dbReference type="EMBL" id="OLN21217.1"/>
    </source>
</evidence>
<proteinExistence type="predicted"/>